<evidence type="ECO:0000259" key="2">
    <source>
        <dbReference type="Pfam" id="PF01609"/>
    </source>
</evidence>
<organism evidence="4 5">
    <name type="scientific">Virgisporangium ochraceum</name>
    <dbReference type="NCBI Taxonomy" id="65505"/>
    <lineage>
        <taxon>Bacteria</taxon>
        <taxon>Bacillati</taxon>
        <taxon>Actinomycetota</taxon>
        <taxon>Actinomycetes</taxon>
        <taxon>Micromonosporales</taxon>
        <taxon>Micromonosporaceae</taxon>
        <taxon>Virgisporangium</taxon>
    </lineage>
</organism>
<evidence type="ECO:0000313" key="5">
    <source>
        <dbReference type="Proteomes" id="UP000635606"/>
    </source>
</evidence>
<comment type="caution">
    <text evidence="4">The sequence shown here is derived from an EMBL/GenBank/DDBJ whole genome shotgun (WGS) entry which is preliminary data.</text>
</comment>
<dbReference type="Pfam" id="PF01609">
    <property type="entry name" value="DDE_Tnp_1"/>
    <property type="match status" value="1"/>
</dbReference>
<dbReference type="PANTHER" id="PTHR37529">
    <property type="entry name" value="TRANSPOSASE INSG FOR INSERTION SEQUENCE ELEMENT IS4-RELATED"/>
    <property type="match status" value="1"/>
</dbReference>
<dbReference type="RefSeq" id="WP_239161124.1">
    <property type="nucleotide sequence ID" value="NZ_BOPH01000180.1"/>
</dbReference>
<reference evidence="4" key="1">
    <citation type="submission" date="2021-01" db="EMBL/GenBank/DDBJ databases">
        <title>Whole genome shotgun sequence of Virgisporangium ochraceum NBRC 16418.</title>
        <authorList>
            <person name="Komaki H."/>
            <person name="Tamura T."/>
        </authorList>
    </citation>
    <scope>NUCLEOTIDE SEQUENCE</scope>
    <source>
        <strain evidence="4">NBRC 16418</strain>
    </source>
</reference>
<feature type="domain" description="Transposase IS4-like" evidence="2">
    <location>
        <begin position="116"/>
        <end position="332"/>
    </location>
</feature>
<dbReference type="EMBL" id="BOPH01000180">
    <property type="protein sequence ID" value="GIJ75562.1"/>
    <property type="molecule type" value="Genomic_DNA"/>
</dbReference>
<dbReference type="InterPro" id="IPR024473">
    <property type="entry name" value="Transposases_IS4_N"/>
</dbReference>
<dbReference type="Pfam" id="PF13006">
    <property type="entry name" value="Nterm_IS4"/>
    <property type="match status" value="1"/>
</dbReference>
<keyword evidence="1" id="KW-0472">Membrane</keyword>
<dbReference type="NCBIfam" id="NF033592">
    <property type="entry name" value="transpos_IS4_1"/>
    <property type="match status" value="1"/>
</dbReference>
<dbReference type="InterPro" id="IPR047952">
    <property type="entry name" value="Transpos_IS4"/>
</dbReference>
<proteinExistence type="predicted"/>
<name>A0A8J4A6S6_9ACTN</name>
<keyword evidence="1" id="KW-1133">Transmembrane helix</keyword>
<evidence type="ECO:0000313" key="4">
    <source>
        <dbReference type="EMBL" id="GIJ75562.1"/>
    </source>
</evidence>
<dbReference type="GO" id="GO:0004803">
    <property type="term" value="F:transposase activity"/>
    <property type="evidence" value="ECO:0007669"/>
    <property type="project" value="InterPro"/>
</dbReference>
<dbReference type="Gene3D" id="3.90.350.10">
    <property type="entry name" value="Transposase Inhibitor Protein From Tn5, Chain A, domain 1"/>
    <property type="match status" value="1"/>
</dbReference>
<dbReference type="PANTHER" id="PTHR37529:SF1">
    <property type="entry name" value="TRANSPOSASE INSG FOR INSERTION SEQUENCE ELEMENT IS4-RELATED"/>
    <property type="match status" value="1"/>
</dbReference>
<evidence type="ECO:0000259" key="3">
    <source>
        <dbReference type="Pfam" id="PF13006"/>
    </source>
</evidence>
<dbReference type="SUPFAM" id="SSF53098">
    <property type="entry name" value="Ribonuclease H-like"/>
    <property type="match status" value="1"/>
</dbReference>
<keyword evidence="1" id="KW-0812">Transmembrane</keyword>
<accession>A0A8J4A6S6</accession>
<dbReference type="GO" id="GO:0006313">
    <property type="term" value="P:DNA transposition"/>
    <property type="evidence" value="ECO:0007669"/>
    <property type="project" value="InterPro"/>
</dbReference>
<feature type="transmembrane region" description="Helical" evidence="1">
    <location>
        <begin position="367"/>
        <end position="390"/>
    </location>
</feature>
<sequence>MVAGGRFAPGHLGELTQVVPFEMVDDVLETTGAVQARIRDLPSRVVVYLLLAAGLFAECGYRQVWARLTSGLDGLAVADPTSSALAQARRRVGVKPLAALFALIAGPAAAAARWRGLLVCAIDGTIMSVPDSPANLTVYSRQTGSHGGSGYPLLRLVAIVACGSRTVIDAVFGTIDIAEIRYAPQLFRCLRPGMLLLADRNFAVKDLAEQIHKSGADLLIRCKTSRNLPAIRRYRDGSWLALLGTLTVRVIDAEITVNTDGQPHHTGHYRLITTLTDHHRFSALDLITLYHQRWEIETSFLELKSTTLGGRVLRARTPTGITQEVYALLTTYQALRLAMTDATDTDPHIDPDRASFTIALNTARDQVIHAAAVIAGTVIDLIGAIGRAILRDPQPQRRTRISPRVVKRAISKHRAKGDIDRTNHQATITITITTQSTTSPEP</sequence>
<evidence type="ECO:0000256" key="1">
    <source>
        <dbReference type="SAM" id="Phobius"/>
    </source>
</evidence>
<dbReference type="InterPro" id="IPR012337">
    <property type="entry name" value="RNaseH-like_sf"/>
</dbReference>
<dbReference type="InterPro" id="IPR002559">
    <property type="entry name" value="Transposase_11"/>
</dbReference>
<gene>
    <name evidence="4" type="ORF">Voc01_104790</name>
</gene>
<dbReference type="AlphaFoldDB" id="A0A8J4A6S6"/>
<feature type="domain" description="Transposase IS4 N-terminal" evidence="3">
    <location>
        <begin position="10"/>
        <end position="102"/>
    </location>
</feature>
<keyword evidence="5" id="KW-1185">Reference proteome</keyword>
<protein>
    <submittedName>
        <fullName evidence="4">Transposase</fullName>
    </submittedName>
</protein>
<dbReference type="Proteomes" id="UP000635606">
    <property type="component" value="Unassembled WGS sequence"/>
</dbReference>
<dbReference type="GO" id="GO:0003677">
    <property type="term" value="F:DNA binding"/>
    <property type="evidence" value="ECO:0007669"/>
    <property type="project" value="InterPro"/>
</dbReference>